<dbReference type="Proteomes" id="UP001597459">
    <property type="component" value="Unassembled WGS sequence"/>
</dbReference>
<evidence type="ECO:0000313" key="4">
    <source>
        <dbReference type="Proteomes" id="UP001597459"/>
    </source>
</evidence>
<evidence type="ECO:0000259" key="2">
    <source>
        <dbReference type="Pfam" id="PF00144"/>
    </source>
</evidence>
<dbReference type="PANTHER" id="PTHR46825">
    <property type="entry name" value="D-ALANYL-D-ALANINE-CARBOXYPEPTIDASE/ENDOPEPTIDASE AMPH"/>
    <property type="match status" value="1"/>
</dbReference>
<evidence type="ECO:0000313" key="3">
    <source>
        <dbReference type="EMBL" id="MFD2590153.1"/>
    </source>
</evidence>
<keyword evidence="4" id="KW-1185">Reference proteome</keyword>
<keyword evidence="3" id="KW-0378">Hydrolase</keyword>
<dbReference type="InterPro" id="IPR012338">
    <property type="entry name" value="Beta-lactam/transpept-like"/>
</dbReference>
<dbReference type="EMBL" id="JBHULX010000003">
    <property type="protein sequence ID" value="MFD2590153.1"/>
    <property type="molecule type" value="Genomic_DNA"/>
</dbReference>
<dbReference type="PANTHER" id="PTHR46825:SF9">
    <property type="entry name" value="BETA-LACTAMASE-RELATED DOMAIN-CONTAINING PROTEIN"/>
    <property type="match status" value="1"/>
</dbReference>
<organism evidence="3 4">
    <name type="scientific">Aquimarina hainanensis</name>
    <dbReference type="NCBI Taxonomy" id="1578017"/>
    <lineage>
        <taxon>Bacteria</taxon>
        <taxon>Pseudomonadati</taxon>
        <taxon>Bacteroidota</taxon>
        <taxon>Flavobacteriia</taxon>
        <taxon>Flavobacteriales</taxon>
        <taxon>Flavobacteriaceae</taxon>
        <taxon>Aquimarina</taxon>
    </lineage>
</organism>
<protein>
    <submittedName>
        <fullName evidence="3">Serine hydrolase domain-containing protein</fullName>
        <ecNumber evidence="3">3.-.-.-</ecNumber>
    </submittedName>
</protein>
<name>A0ABW5N7I4_9FLAO</name>
<keyword evidence="1" id="KW-0732">Signal</keyword>
<dbReference type="Gene3D" id="3.40.710.10">
    <property type="entry name" value="DD-peptidase/beta-lactamase superfamily"/>
    <property type="match status" value="1"/>
</dbReference>
<comment type="caution">
    <text evidence="3">The sequence shown here is derived from an EMBL/GenBank/DDBJ whole genome shotgun (WGS) entry which is preliminary data.</text>
</comment>
<dbReference type="SUPFAM" id="SSF56601">
    <property type="entry name" value="beta-lactamase/transpeptidase-like"/>
    <property type="match status" value="1"/>
</dbReference>
<dbReference type="Pfam" id="PF00144">
    <property type="entry name" value="Beta-lactamase"/>
    <property type="match status" value="1"/>
</dbReference>
<dbReference type="InterPro" id="IPR050491">
    <property type="entry name" value="AmpC-like"/>
</dbReference>
<feature type="chain" id="PRO_5046715828" evidence="1">
    <location>
        <begin position="20"/>
        <end position="370"/>
    </location>
</feature>
<feature type="domain" description="Beta-lactamase-related" evidence="2">
    <location>
        <begin position="32"/>
        <end position="355"/>
    </location>
</feature>
<sequence length="370" mass="42464">MKIKFEILYLILLVLNSCASQSKTDTLTLIVDKEADRFLKDTRFNAVSIAVYYKGESYIGHYGELDKNQHNKPTNETLYEIASVTKTMTGYLVACAIEEGKIELNTPIYEILGKDYRNLIYNDEPIRMIHLITHTSGIPLNIGEVSALYQTPNFDNYSKAKEILSTYKKQKLLADLKSLELTEPPGKVYSYSNVAPNLVAHMLEVIYNKPFEELLKTKLFVPAKMKNTFINLDKDKQGFLANGYNEKHQLMPNFKEPINLWGAAGRVKSNSLDMLHYIKWQLNASNSIVKRSHKKLFKDVDNIWLAYFWDVIDDPNGTHIEHHGGIYGSQNWLMIYPEHEYGISIITNSSFPEANQIIKQTANQIIEQLK</sequence>
<accession>A0ABW5N7I4</accession>
<evidence type="ECO:0000256" key="1">
    <source>
        <dbReference type="SAM" id="SignalP"/>
    </source>
</evidence>
<gene>
    <name evidence="3" type="ORF">ACFSTE_04875</name>
</gene>
<feature type="signal peptide" evidence="1">
    <location>
        <begin position="1"/>
        <end position="19"/>
    </location>
</feature>
<dbReference type="InterPro" id="IPR001466">
    <property type="entry name" value="Beta-lactam-related"/>
</dbReference>
<proteinExistence type="predicted"/>
<dbReference type="EC" id="3.-.-.-" evidence="3"/>
<dbReference type="GO" id="GO:0016787">
    <property type="term" value="F:hydrolase activity"/>
    <property type="evidence" value="ECO:0007669"/>
    <property type="project" value="UniProtKB-KW"/>
</dbReference>
<reference evidence="4" key="1">
    <citation type="journal article" date="2019" name="Int. J. Syst. Evol. Microbiol.">
        <title>The Global Catalogue of Microorganisms (GCM) 10K type strain sequencing project: providing services to taxonomists for standard genome sequencing and annotation.</title>
        <authorList>
            <consortium name="The Broad Institute Genomics Platform"/>
            <consortium name="The Broad Institute Genome Sequencing Center for Infectious Disease"/>
            <person name="Wu L."/>
            <person name="Ma J."/>
        </authorList>
    </citation>
    <scope>NUCLEOTIDE SEQUENCE [LARGE SCALE GENOMIC DNA]</scope>
    <source>
        <strain evidence="4">KCTC 42423</strain>
    </source>
</reference>
<dbReference type="RefSeq" id="WP_378255720.1">
    <property type="nucleotide sequence ID" value="NZ_JBHSJV010000001.1"/>
</dbReference>